<dbReference type="Proteomes" id="UP000823616">
    <property type="component" value="Unassembled WGS sequence"/>
</dbReference>
<reference evidence="1" key="2">
    <citation type="journal article" date="2021" name="PeerJ">
        <title>Extensive microbial diversity within the chicken gut microbiome revealed by metagenomics and culture.</title>
        <authorList>
            <person name="Gilroy R."/>
            <person name="Ravi A."/>
            <person name="Getino M."/>
            <person name="Pursley I."/>
            <person name="Horton D.L."/>
            <person name="Alikhan N.F."/>
            <person name="Baker D."/>
            <person name="Gharbi K."/>
            <person name="Hall N."/>
            <person name="Watson M."/>
            <person name="Adriaenssens E.M."/>
            <person name="Foster-Nyarko E."/>
            <person name="Jarju S."/>
            <person name="Secka A."/>
            <person name="Antonio M."/>
            <person name="Oren A."/>
            <person name="Chaudhuri R.R."/>
            <person name="La Ragione R."/>
            <person name="Hildebrand F."/>
            <person name="Pallen M.J."/>
        </authorList>
    </citation>
    <scope>NUCLEOTIDE SEQUENCE</scope>
    <source>
        <strain evidence="1">B3-4054</strain>
    </source>
</reference>
<reference evidence="1" key="1">
    <citation type="submission" date="2020-10" db="EMBL/GenBank/DDBJ databases">
        <authorList>
            <person name="Gilroy R."/>
        </authorList>
    </citation>
    <scope>NUCLEOTIDE SEQUENCE</scope>
    <source>
        <strain evidence="1">B3-4054</strain>
    </source>
</reference>
<dbReference type="SUPFAM" id="SSF52833">
    <property type="entry name" value="Thioredoxin-like"/>
    <property type="match status" value="1"/>
</dbReference>
<dbReference type="InterPro" id="IPR036249">
    <property type="entry name" value="Thioredoxin-like_sf"/>
</dbReference>
<evidence type="ECO:0008006" key="3">
    <source>
        <dbReference type="Google" id="ProtNLM"/>
    </source>
</evidence>
<dbReference type="Pfam" id="PF13597">
    <property type="entry name" value="NRDD"/>
    <property type="match status" value="1"/>
</dbReference>
<accession>A0A9D9EMG6</accession>
<dbReference type="CDD" id="cd02947">
    <property type="entry name" value="TRX_family"/>
    <property type="match status" value="1"/>
</dbReference>
<dbReference type="AlphaFoldDB" id="A0A9D9EMG6"/>
<dbReference type="GO" id="GO:0006260">
    <property type="term" value="P:DNA replication"/>
    <property type="evidence" value="ECO:0007669"/>
    <property type="project" value="InterPro"/>
</dbReference>
<evidence type="ECO:0000313" key="1">
    <source>
        <dbReference type="EMBL" id="MBO8450801.1"/>
    </source>
</evidence>
<dbReference type="InterPro" id="IPR012833">
    <property type="entry name" value="NrdD"/>
</dbReference>
<dbReference type="GO" id="GO:0008998">
    <property type="term" value="F:ribonucleoside-triphosphate reductase (thioredoxin) activity"/>
    <property type="evidence" value="ECO:0007669"/>
    <property type="project" value="InterPro"/>
</dbReference>
<dbReference type="EMBL" id="JADIMS010000127">
    <property type="protein sequence ID" value="MBO8450801.1"/>
    <property type="molecule type" value="Genomic_DNA"/>
</dbReference>
<proteinExistence type="predicted"/>
<sequence>MRTLAEIDADIARTKQEIENVQGTATEVYARIVGYYRSVRNWNKGKREEYNHRKLFVPSEESTAAHLQNAGSEPCVCGNATAPGAFSRANEPVRYELFSRKTCPNCPPVKEFCRTSFANGTIIDVDTEEGLQAARQKNVLSTPTVIFYAGNGTEICRAHSVKDLQEAAV</sequence>
<evidence type="ECO:0000313" key="2">
    <source>
        <dbReference type="Proteomes" id="UP000823616"/>
    </source>
</evidence>
<name>A0A9D9EMG6_9SPIR</name>
<protein>
    <recommendedName>
        <fullName evidence="3">Glutaredoxin domain-containing protein</fullName>
    </recommendedName>
</protein>
<dbReference type="Gene3D" id="3.40.30.10">
    <property type="entry name" value="Glutaredoxin"/>
    <property type="match status" value="1"/>
</dbReference>
<gene>
    <name evidence="1" type="ORF">IAA96_06815</name>
</gene>
<feature type="non-terminal residue" evidence="1">
    <location>
        <position position="169"/>
    </location>
</feature>
<organism evidence="1 2">
    <name type="scientific">Candidatus Avitreponema avistercoris</name>
    <dbReference type="NCBI Taxonomy" id="2840705"/>
    <lineage>
        <taxon>Bacteria</taxon>
        <taxon>Pseudomonadati</taxon>
        <taxon>Spirochaetota</taxon>
        <taxon>Spirochaetia</taxon>
        <taxon>Spirochaetales</taxon>
        <taxon>Candidatus Avitreponema</taxon>
    </lineage>
</organism>
<comment type="caution">
    <text evidence="1">The sequence shown here is derived from an EMBL/GenBank/DDBJ whole genome shotgun (WGS) entry which is preliminary data.</text>
</comment>